<protein>
    <submittedName>
        <fullName evidence="6">Uncharacterized protein</fullName>
    </submittedName>
</protein>
<dbReference type="EMBL" id="PNBA02000014">
    <property type="protein sequence ID" value="KAG6400807.1"/>
    <property type="molecule type" value="Genomic_DNA"/>
</dbReference>
<gene>
    <name evidence="6" type="ORF">SASPL_137650</name>
</gene>
<dbReference type="GO" id="GO:0006400">
    <property type="term" value="P:tRNA modification"/>
    <property type="evidence" value="ECO:0007669"/>
    <property type="project" value="TreeGrafter"/>
</dbReference>
<dbReference type="Proteomes" id="UP000298416">
    <property type="component" value="Unassembled WGS sequence"/>
</dbReference>
<keyword evidence="4" id="KW-0677">Repeat</keyword>
<comment type="caution">
    <text evidence="6">The sequence shown here is derived from an EMBL/GenBank/DDBJ whole genome shotgun (WGS) entry which is preliminary data.</text>
</comment>
<dbReference type="AlphaFoldDB" id="A0A8X8WTT1"/>
<dbReference type="GO" id="GO:0036265">
    <property type="term" value="P:RNA (guanine-N7)-methylation"/>
    <property type="evidence" value="ECO:0007669"/>
    <property type="project" value="InterPro"/>
</dbReference>
<dbReference type="Gene3D" id="2.130.10.10">
    <property type="entry name" value="YVTN repeat-like/Quinoprotein amine dehydrogenase"/>
    <property type="match status" value="1"/>
</dbReference>
<evidence type="ECO:0000256" key="4">
    <source>
        <dbReference type="ARBA" id="ARBA00022737"/>
    </source>
</evidence>
<dbReference type="InterPro" id="IPR028884">
    <property type="entry name" value="Trm82"/>
</dbReference>
<dbReference type="InterPro" id="IPR015943">
    <property type="entry name" value="WD40/YVTN_repeat-like_dom_sf"/>
</dbReference>
<reference evidence="6" key="2">
    <citation type="submission" date="2020-08" db="EMBL/GenBank/DDBJ databases">
        <title>Plant Genome Project.</title>
        <authorList>
            <person name="Zhang R.-G."/>
        </authorList>
    </citation>
    <scope>NUCLEOTIDE SEQUENCE</scope>
    <source>
        <strain evidence="6">Huo1</strain>
        <tissue evidence="6">Leaf</tissue>
    </source>
</reference>
<accession>A0A8X8WTT1</accession>
<reference evidence="6" key="1">
    <citation type="submission" date="2018-01" db="EMBL/GenBank/DDBJ databases">
        <authorList>
            <person name="Mao J.F."/>
        </authorList>
    </citation>
    <scope>NUCLEOTIDE SEQUENCE</scope>
    <source>
        <strain evidence="6">Huo1</strain>
        <tissue evidence="6">Leaf</tissue>
    </source>
</reference>
<dbReference type="GO" id="GO:0043527">
    <property type="term" value="C:tRNA methyltransferase complex"/>
    <property type="evidence" value="ECO:0007669"/>
    <property type="project" value="TreeGrafter"/>
</dbReference>
<dbReference type="InterPro" id="IPR036322">
    <property type="entry name" value="WD40_repeat_dom_sf"/>
</dbReference>
<evidence type="ECO:0000256" key="3">
    <source>
        <dbReference type="ARBA" id="ARBA00022694"/>
    </source>
</evidence>
<dbReference type="InterPro" id="IPR001680">
    <property type="entry name" value="WD40_rpt"/>
</dbReference>
<keyword evidence="2" id="KW-0853">WD repeat</keyword>
<keyword evidence="5" id="KW-0539">Nucleus</keyword>
<evidence type="ECO:0000313" key="6">
    <source>
        <dbReference type="EMBL" id="KAG6400807.1"/>
    </source>
</evidence>
<dbReference type="PANTHER" id="PTHR16288:SF0">
    <property type="entry name" value="TRNA (GUANINE-N(7)-)-METHYLTRANSFERASE NON-CATALYTIC SUBUNIT WDR4"/>
    <property type="match status" value="1"/>
</dbReference>
<evidence type="ECO:0000256" key="5">
    <source>
        <dbReference type="ARBA" id="ARBA00023242"/>
    </source>
</evidence>
<name>A0A8X8WTT1_SALSN</name>
<evidence type="ECO:0000256" key="2">
    <source>
        <dbReference type="ARBA" id="ARBA00022574"/>
    </source>
</evidence>
<evidence type="ECO:0000313" key="7">
    <source>
        <dbReference type="Proteomes" id="UP000298416"/>
    </source>
</evidence>
<dbReference type="PANTHER" id="PTHR16288">
    <property type="entry name" value="WD40 REPEAT PROTEIN 4"/>
    <property type="match status" value="1"/>
</dbReference>
<comment type="subcellular location">
    <subcellularLocation>
        <location evidence="1">Nucleus</location>
    </subcellularLocation>
</comment>
<dbReference type="Pfam" id="PF00400">
    <property type="entry name" value="WD40"/>
    <property type="match status" value="1"/>
</dbReference>
<keyword evidence="3" id="KW-0819">tRNA processing</keyword>
<evidence type="ECO:0000256" key="1">
    <source>
        <dbReference type="ARBA" id="ARBA00004123"/>
    </source>
</evidence>
<dbReference type="GO" id="GO:0005829">
    <property type="term" value="C:cytosol"/>
    <property type="evidence" value="ECO:0007669"/>
    <property type="project" value="TreeGrafter"/>
</dbReference>
<sequence>MNWFTAGINPLVFPLKLVKAIYRDISRYIGRLTNNDLVSEKRVTSLAVSGDDKFVTFADKFGVIYVVDIGDYNEENLAPVDKKAVPILSHYCSIITRLDFSPDGQYIISADRDFKIRVRMIFYVTLFSKEFLKGAHEIKCFCLGHTEEENSIKFSIVVTLIDNSNHSLFQANLDLLVLKVRLWDYASGSLLDTCELGTKAGLLNSNQKEEEVLPAVTDLCETSDGSLVAAAIQRTLTIAKVISVAGETFIPTSIAAASSVPLLWMVMGASSLSATDSALLARVRVVSGFGTDHSESIVPESLVIEDKELPGGEPLLQALQGKLTIGEEAFSTAAEAVKTAMRNLLIKKQYSAERRDFRKRGRNDKKNQA</sequence>
<keyword evidence="7" id="KW-1185">Reference proteome</keyword>
<organism evidence="6">
    <name type="scientific">Salvia splendens</name>
    <name type="common">Scarlet sage</name>
    <dbReference type="NCBI Taxonomy" id="180675"/>
    <lineage>
        <taxon>Eukaryota</taxon>
        <taxon>Viridiplantae</taxon>
        <taxon>Streptophyta</taxon>
        <taxon>Embryophyta</taxon>
        <taxon>Tracheophyta</taxon>
        <taxon>Spermatophyta</taxon>
        <taxon>Magnoliopsida</taxon>
        <taxon>eudicotyledons</taxon>
        <taxon>Gunneridae</taxon>
        <taxon>Pentapetalae</taxon>
        <taxon>asterids</taxon>
        <taxon>lamiids</taxon>
        <taxon>Lamiales</taxon>
        <taxon>Lamiaceae</taxon>
        <taxon>Nepetoideae</taxon>
        <taxon>Mentheae</taxon>
        <taxon>Salviinae</taxon>
        <taxon>Salvia</taxon>
        <taxon>Salvia subgen. Calosphace</taxon>
        <taxon>core Calosphace</taxon>
    </lineage>
</organism>
<dbReference type="SUPFAM" id="SSF50978">
    <property type="entry name" value="WD40 repeat-like"/>
    <property type="match status" value="1"/>
</dbReference>
<dbReference type="GO" id="GO:0005634">
    <property type="term" value="C:nucleus"/>
    <property type="evidence" value="ECO:0007669"/>
    <property type="project" value="UniProtKB-SubCell"/>
</dbReference>
<proteinExistence type="predicted"/>